<protein>
    <submittedName>
        <fullName evidence="1">Uncharacterized protein</fullName>
    </submittedName>
</protein>
<dbReference type="Proteomes" id="UP000784294">
    <property type="component" value="Unassembled WGS sequence"/>
</dbReference>
<sequence length="102" mass="11382">MTGLFACIHPNSPTVHEVERKLDRNEAPLHPPQSLHNFWARKRVPQTSGTCNLGPRTDLILTCRHDIRPLRCVGTWSSGEMQPTVCRGLGGVCSRAVKKRAK</sequence>
<name>A0A3S5B632_9PLAT</name>
<gene>
    <name evidence="1" type="ORF">PXEA_LOCUS31030</name>
</gene>
<comment type="caution">
    <text evidence="1">The sequence shown here is derived from an EMBL/GenBank/DDBJ whole genome shotgun (WGS) entry which is preliminary data.</text>
</comment>
<evidence type="ECO:0000313" key="2">
    <source>
        <dbReference type="Proteomes" id="UP000784294"/>
    </source>
</evidence>
<accession>A0A3S5B632</accession>
<proteinExistence type="predicted"/>
<reference evidence="1" key="1">
    <citation type="submission" date="2018-11" db="EMBL/GenBank/DDBJ databases">
        <authorList>
            <consortium name="Pathogen Informatics"/>
        </authorList>
    </citation>
    <scope>NUCLEOTIDE SEQUENCE</scope>
</reference>
<keyword evidence="2" id="KW-1185">Reference proteome</keyword>
<evidence type="ECO:0000313" key="1">
    <source>
        <dbReference type="EMBL" id="VEL37590.1"/>
    </source>
</evidence>
<dbReference type="EMBL" id="CAAALY010255447">
    <property type="protein sequence ID" value="VEL37590.1"/>
    <property type="molecule type" value="Genomic_DNA"/>
</dbReference>
<organism evidence="1 2">
    <name type="scientific">Protopolystoma xenopodis</name>
    <dbReference type="NCBI Taxonomy" id="117903"/>
    <lineage>
        <taxon>Eukaryota</taxon>
        <taxon>Metazoa</taxon>
        <taxon>Spiralia</taxon>
        <taxon>Lophotrochozoa</taxon>
        <taxon>Platyhelminthes</taxon>
        <taxon>Monogenea</taxon>
        <taxon>Polyopisthocotylea</taxon>
        <taxon>Polystomatidea</taxon>
        <taxon>Polystomatidae</taxon>
        <taxon>Protopolystoma</taxon>
    </lineage>
</organism>
<dbReference type="AlphaFoldDB" id="A0A3S5B632"/>